<feature type="compositionally biased region" description="Basic and acidic residues" evidence="1">
    <location>
        <begin position="13"/>
        <end position="32"/>
    </location>
</feature>
<name>A0A1H3MGX5_9EURY</name>
<protein>
    <submittedName>
        <fullName evidence="3">Uncharacterized conserved protein</fullName>
    </submittedName>
</protein>
<dbReference type="Proteomes" id="UP000199079">
    <property type="component" value="Unassembled WGS sequence"/>
</dbReference>
<organism evidence="3 4">
    <name type="scientific">Halopenitus persicus</name>
    <dbReference type="NCBI Taxonomy" id="1048396"/>
    <lineage>
        <taxon>Archaea</taxon>
        <taxon>Methanobacteriati</taxon>
        <taxon>Methanobacteriota</taxon>
        <taxon>Stenosarchaea group</taxon>
        <taxon>Halobacteria</taxon>
        <taxon>Halobacteriales</taxon>
        <taxon>Haloferacaceae</taxon>
        <taxon>Halopenitus</taxon>
    </lineage>
</organism>
<dbReference type="AlphaFoldDB" id="A0A1H3MGX5"/>
<dbReference type="InterPro" id="IPR018720">
    <property type="entry name" value="DUF2249"/>
</dbReference>
<dbReference type="OrthoDB" id="103554at2157"/>
<dbReference type="RefSeq" id="WP_092734292.1">
    <property type="nucleotide sequence ID" value="NZ_FNPC01000009.1"/>
</dbReference>
<evidence type="ECO:0000313" key="4">
    <source>
        <dbReference type="Proteomes" id="UP000199079"/>
    </source>
</evidence>
<evidence type="ECO:0000313" key="3">
    <source>
        <dbReference type="EMBL" id="SDY75942.1"/>
    </source>
</evidence>
<evidence type="ECO:0000259" key="2">
    <source>
        <dbReference type="Pfam" id="PF10006"/>
    </source>
</evidence>
<gene>
    <name evidence="3" type="ORF">SAMN05216564_10996</name>
</gene>
<dbReference type="InterPro" id="IPR036868">
    <property type="entry name" value="TusA-like_sf"/>
</dbReference>
<accession>A0A1H3MGX5</accession>
<dbReference type="EMBL" id="FNPC01000009">
    <property type="protein sequence ID" value="SDY75942.1"/>
    <property type="molecule type" value="Genomic_DNA"/>
</dbReference>
<proteinExistence type="predicted"/>
<dbReference type="SUPFAM" id="SSF64307">
    <property type="entry name" value="SirA-like"/>
    <property type="match status" value="1"/>
</dbReference>
<feature type="region of interest" description="Disordered" evidence="1">
    <location>
        <begin position="1"/>
        <end position="32"/>
    </location>
</feature>
<dbReference type="Pfam" id="PF10006">
    <property type="entry name" value="DUF2249"/>
    <property type="match status" value="1"/>
</dbReference>
<reference evidence="4" key="1">
    <citation type="submission" date="2016-10" db="EMBL/GenBank/DDBJ databases">
        <authorList>
            <person name="Varghese N."/>
            <person name="Submissions S."/>
        </authorList>
    </citation>
    <scope>NUCLEOTIDE SEQUENCE [LARGE SCALE GENOMIC DNA]</scope>
    <source>
        <strain evidence="4">DC30,IBRC 10041,KCTC 4046</strain>
    </source>
</reference>
<sequence length="87" mass="9832">MEATTAVSETDAPTDRPTETLDARDLPPPRPLKDTLERLAALEDRTVLVQLNDRAPQHLYPKIEDRGYVYETIEADDGVVVTAIWRE</sequence>
<evidence type="ECO:0000256" key="1">
    <source>
        <dbReference type="SAM" id="MobiDB-lite"/>
    </source>
</evidence>
<feature type="domain" description="DUF2249" evidence="2">
    <location>
        <begin position="20"/>
        <end position="86"/>
    </location>
</feature>
<keyword evidence="4" id="KW-1185">Reference proteome</keyword>